<reference evidence="3" key="1">
    <citation type="journal article" date="2014" name="Int. J. Syst. Evol. Microbiol.">
        <title>Complete genome sequence of Corynebacterium casei LMG S-19264T (=DSM 44701T), isolated from a smear-ripened cheese.</title>
        <authorList>
            <consortium name="US DOE Joint Genome Institute (JGI-PGF)"/>
            <person name="Walter F."/>
            <person name="Albersmeier A."/>
            <person name="Kalinowski J."/>
            <person name="Ruckert C."/>
        </authorList>
    </citation>
    <scope>NUCLEOTIDE SEQUENCE</scope>
    <source>
        <strain evidence="3">VKM B-1513</strain>
    </source>
</reference>
<name>A0A9W6IQ54_9PROT</name>
<comment type="caution">
    <text evidence="3">The sequence shown here is derived from an EMBL/GenBank/DDBJ whole genome shotgun (WGS) entry which is preliminary data.</text>
</comment>
<keyword evidence="2" id="KW-0732">Signal</keyword>
<dbReference type="InterPro" id="IPR016117">
    <property type="entry name" value="ArgJ-like_dom_sf"/>
</dbReference>
<evidence type="ECO:0000313" key="4">
    <source>
        <dbReference type="Proteomes" id="UP001143486"/>
    </source>
</evidence>
<dbReference type="RefSeq" id="WP_271187653.1">
    <property type="nucleotide sequence ID" value="NZ_BSFE01000009.1"/>
</dbReference>
<accession>A0A9W6IQ54</accession>
<dbReference type="FunFam" id="3.60.70.12:FF:000004">
    <property type="entry name" value="Beta-peptidyl aminopeptidase BapA"/>
    <property type="match status" value="1"/>
</dbReference>
<organism evidence="3 4">
    <name type="scientific">Maricaulis virginensis</name>
    <dbReference type="NCBI Taxonomy" id="144022"/>
    <lineage>
        <taxon>Bacteria</taxon>
        <taxon>Pseudomonadati</taxon>
        <taxon>Pseudomonadota</taxon>
        <taxon>Alphaproteobacteria</taxon>
        <taxon>Maricaulales</taxon>
        <taxon>Maricaulaceae</taxon>
        <taxon>Maricaulis</taxon>
    </lineage>
</organism>
<keyword evidence="3" id="KW-0645">Protease</keyword>
<dbReference type="Pfam" id="PF03576">
    <property type="entry name" value="Peptidase_S58"/>
    <property type="match status" value="1"/>
</dbReference>
<dbReference type="InterPro" id="IPR005321">
    <property type="entry name" value="Peptidase_S58_DmpA"/>
</dbReference>
<evidence type="ECO:0000313" key="3">
    <source>
        <dbReference type="EMBL" id="GLK53300.1"/>
    </source>
</evidence>
<evidence type="ECO:0000256" key="1">
    <source>
        <dbReference type="ARBA" id="ARBA00007068"/>
    </source>
</evidence>
<sequence>MKSSHSLISIALAGGLVIASAACAQDAPRARDLGIPLEGETGPLNAITDVAGVEVGQFNLNEDDTHTGVTTIFPRGRTATDGVAAGLFSFNGTGEMTGAHLINEFGAFFGPVAITGTLGVGAARDGILDWTAQNFDDPTVRFSRVLPVVAETYDGGLSDVWSMALTPEHVVAALDAARTGPVAEGSVGGGTGMVCYYFKCGIGTSSRVVHYGEDIAFTVGVLVQANHGVRDQLRIAGTPAGREIDDLMPRRASQADAAGEGDGSIIIVIATDAPLLPDQLRRLARRATIGMGRTGGQGDSSSGDIFLAFTTANPVTLGASAPLDYQSIPGEALDPLFDGVVQATEEAILNALVAGKDTTGRGNSHVYGLPHDRVREILARYGRLED</sequence>
<dbReference type="PANTHER" id="PTHR36512">
    <property type="entry name" value="D-AMINOPEPTIDASE"/>
    <property type="match status" value="1"/>
</dbReference>
<feature type="chain" id="PRO_5040955060" evidence="2">
    <location>
        <begin position="25"/>
        <end position="386"/>
    </location>
</feature>
<comment type="similarity">
    <text evidence="1">Belongs to the peptidase S58 family.</text>
</comment>
<gene>
    <name evidence="3" type="ORF">GCM10017621_28080</name>
</gene>
<reference evidence="3" key="2">
    <citation type="submission" date="2023-01" db="EMBL/GenBank/DDBJ databases">
        <authorList>
            <person name="Sun Q."/>
            <person name="Evtushenko L."/>
        </authorList>
    </citation>
    <scope>NUCLEOTIDE SEQUENCE</scope>
    <source>
        <strain evidence="3">VKM B-1513</strain>
    </source>
</reference>
<keyword evidence="3" id="KW-0031">Aminopeptidase</keyword>
<proteinExistence type="inferred from homology"/>
<dbReference type="AlphaFoldDB" id="A0A9W6IQ54"/>
<dbReference type="GO" id="GO:0004177">
    <property type="term" value="F:aminopeptidase activity"/>
    <property type="evidence" value="ECO:0007669"/>
    <property type="project" value="UniProtKB-KW"/>
</dbReference>
<keyword evidence="3" id="KW-0378">Hydrolase</keyword>
<dbReference type="EMBL" id="BSFE01000009">
    <property type="protein sequence ID" value="GLK53300.1"/>
    <property type="molecule type" value="Genomic_DNA"/>
</dbReference>
<dbReference type="SUPFAM" id="SSF56266">
    <property type="entry name" value="DmpA/ArgJ-like"/>
    <property type="match status" value="1"/>
</dbReference>
<dbReference type="PANTHER" id="PTHR36512:SF3">
    <property type="entry name" value="BLR5678 PROTEIN"/>
    <property type="match status" value="1"/>
</dbReference>
<dbReference type="PROSITE" id="PS51257">
    <property type="entry name" value="PROKAR_LIPOPROTEIN"/>
    <property type="match status" value="1"/>
</dbReference>
<feature type="signal peptide" evidence="2">
    <location>
        <begin position="1"/>
        <end position="24"/>
    </location>
</feature>
<dbReference type="CDD" id="cd02253">
    <property type="entry name" value="DmpA"/>
    <property type="match status" value="1"/>
</dbReference>
<keyword evidence="4" id="KW-1185">Reference proteome</keyword>
<evidence type="ECO:0000256" key="2">
    <source>
        <dbReference type="SAM" id="SignalP"/>
    </source>
</evidence>
<protein>
    <submittedName>
        <fullName evidence="3">Aminopeptidase</fullName>
    </submittedName>
</protein>
<dbReference type="Proteomes" id="UP001143486">
    <property type="component" value="Unassembled WGS sequence"/>
</dbReference>
<dbReference type="Gene3D" id="3.60.70.12">
    <property type="entry name" value="L-amino peptidase D-ALA esterase/amidase"/>
    <property type="match status" value="1"/>
</dbReference>